<name>A0A7G9B172_9FIRM</name>
<evidence type="ECO:0000259" key="3">
    <source>
        <dbReference type="PROSITE" id="PS50943"/>
    </source>
</evidence>
<accession>A0A7G9B172</accession>
<evidence type="ECO:0000313" key="4">
    <source>
        <dbReference type="EMBL" id="QNL43303.1"/>
    </source>
</evidence>
<dbReference type="KEGG" id="ohi:H8790_07255"/>
<keyword evidence="5" id="KW-1185">Reference proteome</keyword>
<evidence type="ECO:0000256" key="2">
    <source>
        <dbReference type="SAM" id="Phobius"/>
    </source>
</evidence>
<evidence type="ECO:0000313" key="5">
    <source>
        <dbReference type="Proteomes" id="UP000515960"/>
    </source>
</evidence>
<dbReference type="RefSeq" id="WP_187331894.1">
    <property type="nucleotide sequence ID" value="NZ_CP060490.1"/>
</dbReference>
<organism evidence="4 5">
    <name type="scientific">Oscillibacter hominis</name>
    <dbReference type="NCBI Taxonomy" id="2763056"/>
    <lineage>
        <taxon>Bacteria</taxon>
        <taxon>Bacillati</taxon>
        <taxon>Bacillota</taxon>
        <taxon>Clostridia</taxon>
        <taxon>Eubacteriales</taxon>
        <taxon>Oscillospiraceae</taxon>
        <taxon>Oscillibacter</taxon>
    </lineage>
</organism>
<dbReference type="Proteomes" id="UP000515960">
    <property type="component" value="Chromosome"/>
</dbReference>
<keyword evidence="1" id="KW-0238">DNA-binding</keyword>
<proteinExistence type="predicted"/>
<gene>
    <name evidence="4" type="ORF">H8790_07255</name>
</gene>
<protein>
    <submittedName>
        <fullName evidence="4">Helix-turn-helix domain-containing protein</fullName>
    </submittedName>
</protein>
<dbReference type="Gene3D" id="1.10.260.40">
    <property type="entry name" value="lambda repressor-like DNA-binding domains"/>
    <property type="match status" value="1"/>
</dbReference>
<keyword evidence="2" id="KW-0472">Membrane</keyword>
<dbReference type="SUPFAM" id="SSF47413">
    <property type="entry name" value="lambda repressor-like DNA-binding domains"/>
    <property type="match status" value="1"/>
</dbReference>
<dbReference type="SMART" id="SM00530">
    <property type="entry name" value="HTH_XRE"/>
    <property type="match status" value="1"/>
</dbReference>
<dbReference type="EMBL" id="CP060490">
    <property type="protein sequence ID" value="QNL43303.1"/>
    <property type="molecule type" value="Genomic_DNA"/>
</dbReference>
<dbReference type="PANTHER" id="PTHR46558:SF13">
    <property type="entry name" value="HTH-TYPE TRANSCRIPTIONAL REGULATOR IMMR"/>
    <property type="match status" value="1"/>
</dbReference>
<sequence>MTLGEHIQQLRKAQGLSQEGLGAALGVSRQAVSKWETGQTLPDTANLLAMAELFGVSADELAIQKETDDAPAQEAPTSERGPLCFFLTPIAVALIVIAGMALWFILRPEPSGTVPNSSVPPVSSEAAGEALGDFTLCWDLGSGPEHLSLGQEGDFPFDTSLELTAREWVYGSDWGVDFHDATCGALYLTYFDADESVISKIETIGARYETPRGIGVGSPKADLLQAYGDELVYCMKEHGSDILVRHDCCYAFQTADTPSYSIVFYMQDGHVAGLRLENMFDAGIDAYAPDNISRFPVVDGEPDFSQRTEPEQEEIDETRAVYIAFQTLTTDANLSGEEQYQCRRTIFENLRYLDWPAYGQLGEAGQEIGTCEALTYWLETMGDLSQNEILGLQLGVQSNLDGFYTENYSRVLANAFFLYPIQFAQLLADNENSVEDSADVVMLTAYGSDLYPEQEAAAIEELRRYGLTGREGAWADFLIERMETPIGDAGQAVPPEGVY</sequence>
<dbReference type="PANTHER" id="PTHR46558">
    <property type="entry name" value="TRACRIPTIONAL REGULATORY PROTEIN-RELATED-RELATED"/>
    <property type="match status" value="1"/>
</dbReference>
<feature type="domain" description="HTH cro/C1-type" evidence="3">
    <location>
        <begin position="7"/>
        <end position="61"/>
    </location>
</feature>
<keyword evidence="2" id="KW-1133">Transmembrane helix</keyword>
<dbReference type="CDD" id="cd00093">
    <property type="entry name" value="HTH_XRE"/>
    <property type="match status" value="1"/>
</dbReference>
<dbReference type="InterPro" id="IPR010982">
    <property type="entry name" value="Lambda_DNA-bd_dom_sf"/>
</dbReference>
<evidence type="ECO:0000256" key="1">
    <source>
        <dbReference type="ARBA" id="ARBA00023125"/>
    </source>
</evidence>
<keyword evidence="2" id="KW-0812">Transmembrane</keyword>
<feature type="transmembrane region" description="Helical" evidence="2">
    <location>
        <begin position="83"/>
        <end position="106"/>
    </location>
</feature>
<dbReference type="AlphaFoldDB" id="A0A7G9B172"/>
<dbReference type="Pfam" id="PF01381">
    <property type="entry name" value="HTH_3"/>
    <property type="match status" value="1"/>
</dbReference>
<dbReference type="InterPro" id="IPR001387">
    <property type="entry name" value="Cro/C1-type_HTH"/>
</dbReference>
<reference evidence="4 5" key="1">
    <citation type="submission" date="2020-08" db="EMBL/GenBank/DDBJ databases">
        <authorList>
            <person name="Liu C."/>
            <person name="Sun Q."/>
        </authorList>
    </citation>
    <scope>NUCLEOTIDE SEQUENCE [LARGE SCALE GENOMIC DNA]</scope>
    <source>
        <strain evidence="4 5">NSJ-62</strain>
    </source>
</reference>
<dbReference type="PROSITE" id="PS50943">
    <property type="entry name" value="HTH_CROC1"/>
    <property type="match status" value="1"/>
</dbReference>
<dbReference type="GO" id="GO:0003677">
    <property type="term" value="F:DNA binding"/>
    <property type="evidence" value="ECO:0007669"/>
    <property type="project" value="UniProtKB-KW"/>
</dbReference>